<feature type="region of interest" description="Disordered" evidence="3">
    <location>
        <begin position="686"/>
        <end position="756"/>
    </location>
</feature>
<evidence type="ECO:0000256" key="3">
    <source>
        <dbReference type="SAM" id="MobiDB-lite"/>
    </source>
</evidence>
<dbReference type="InterPro" id="IPR018292">
    <property type="entry name" value="AKAP_110_C"/>
</dbReference>
<feature type="region of interest" description="Disordered" evidence="3">
    <location>
        <begin position="1201"/>
        <end position="1299"/>
    </location>
</feature>
<feature type="compositionally biased region" description="Basic residues" evidence="3">
    <location>
        <begin position="1227"/>
        <end position="1238"/>
    </location>
</feature>
<name>A0A3B4FY94_9CICH</name>
<reference evidence="5" key="1">
    <citation type="submission" date="2023-09" db="UniProtKB">
        <authorList>
            <consortium name="Ensembl"/>
        </authorList>
    </citation>
    <scope>IDENTIFICATION</scope>
</reference>
<comment type="similarity">
    <text evidence="1">Belongs to the AKAP110 family.</text>
</comment>
<sequence length="1505" mass="165167">QSQLCALFPCSNFQSSAMFEGSESIEVEGGSTESAVPSSISACKKVLCSNSVLDSSEYWLRNEKALCRLGLLDDDMEGGCTMVCFVNLDPQKTDLLSLCLDCVLQKLASVSPDLPKLVELLTVHQPKENEILLLGGLESCENWAGNRQLDSKCTGVCLLQCSGKRRSTQPGSIIFEINKFLIGLQWGKERQCQQGKAAGQRLDDDTNRSISSIEEDFLTASEHLGDDSEDDGFRNGEYSRVCFQLGKDYNYCCCTQKCIFSKGNFNLTQSHVPEAAQKHCVRLASHRGQLARHQQREDAEVKKEGHQRASIQTKESAGYYATNLAESVLQDAFIRLSQDETSFASEAAISVSLSSCPPNFKSPSKTKQPSQQRTCSFELPKIVIVQSPDSSDGAAEWPENQVPHVPDHATKTGEKQQNETQVALACAANVIGTITTPQLTEQLAMESASEEDVDEELQEPEDKEEYSFSSAMCGMAQVAGAVAAVDLMEEPGDGGDSDTDPAEIYTASRGLMSAAEASAAFTLHCSVAEGTSVEAFRANIAEVLHREAAEVLTQPQGYRSVAHLLETTHNKIVDGITFSKKSYTDEREVDELINEVADSLFKHALEKAKKKKELEGTGKEAPSFQVFLQDSVNNLLFDILCLTQKKISHISTCDQGSCDTREGDACVKEPANIKEDAKDPLTNIKEQQQQSLCRQTQSKPTSLPAKDFSDSQQGSGAIREPLSEIPVQVTERRGRLGTGSDSRQASLTPQSSLNSFRIDSESRTPITCYADDLASTVVSMATELAAICLENSTGKQPWFCALKGSSAEVPEGYLIPACRTVLRRKEGQNSNSASRKHRAPRLSEIKRKTEEQPELMERLVNRVVDESVNPDEPQDPFALFASEVTARILNCPELNVVDTSKTGQQRSRLQCERWSRGKASSYESIPEEDTDPSGTPNTLGLGSRLGQNLSRGSSISKQSSCESITDEFSRFMVNQMETEGRGFDLLLDYYAGKNASSILAAAVQQAASKKNGHLNVRASSCLSKQSSTESITEEFYRFMLRDMDKENKEYGIAKTKEWSNSLFPPPLRTPFCIRQSSVPDRRSSDSRLTVNSPIKANSFDGFARNVHGDTLNIFPTNSVSATGLCKSDSCLYQRGKTDQITDMLIHETWSSSIESLMRKNKIIADPEDSIDLEAAGDSQPHVQQFANRLAADIVDIGKSALGGQQDVGGGTPGSHPQAHMPVGERRRGFKQSHLRCSRSRSSQEQAGSIGGSDSGSACIRGPRNVPLIHIEGDQRDEETVSNPERTGGHQEVSSDTPATNDQSIAADIVDILRFALSSSDRDRTAVAAVVKRDKRSMSASSEESMGSWSHITPEDDPHEETSSFIHLSEGSLSSRCYSVLTRSTLCHIIFDLLESSSARTAGDRSIRELLVVNCDLEPECMDLELRVALQWIAASELGLPALYFRKSKEKRVAKFLRVVHLMSQKAWRIADLFDAVVQFCKMHEKAEEAGKSLQSSLFDWLLETL</sequence>
<feature type="compositionally biased region" description="Low complexity" evidence="3">
    <location>
        <begin position="1337"/>
        <end position="1349"/>
    </location>
</feature>
<feature type="compositionally biased region" description="Polar residues" evidence="3">
    <location>
        <begin position="739"/>
        <end position="756"/>
    </location>
</feature>
<feature type="compositionally biased region" description="Low complexity" evidence="3">
    <location>
        <begin position="687"/>
        <end position="697"/>
    </location>
</feature>
<feature type="region of interest" description="Disordered" evidence="3">
    <location>
        <begin position="918"/>
        <end position="957"/>
    </location>
</feature>
<organism evidence="5">
    <name type="scientific">Pundamilia nyererei</name>
    <dbReference type="NCBI Taxonomy" id="303518"/>
    <lineage>
        <taxon>Eukaryota</taxon>
        <taxon>Metazoa</taxon>
        <taxon>Chordata</taxon>
        <taxon>Craniata</taxon>
        <taxon>Vertebrata</taxon>
        <taxon>Euteleostomi</taxon>
        <taxon>Actinopterygii</taxon>
        <taxon>Neopterygii</taxon>
        <taxon>Teleostei</taxon>
        <taxon>Neoteleostei</taxon>
        <taxon>Acanthomorphata</taxon>
        <taxon>Ovalentaria</taxon>
        <taxon>Cichlomorphae</taxon>
        <taxon>Cichliformes</taxon>
        <taxon>Cichlidae</taxon>
        <taxon>African cichlids</taxon>
        <taxon>Pseudocrenilabrinae</taxon>
        <taxon>Haplochromini</taxon>
        <taxon>Pundamilia</taxon>
    </lineage>
</organism>
<accession>A0A3B4FY94</accession>
<proteinExistence type="inferred from homology"/>
<dbReference type="PANTHER" id="PTHR10226">
    <property type="entry name" value="A KINASE ANCHOR PROTEIN"/>
    <property type="match status" value="1"/>
</dbReference>
<keyword evidence="2" id="KW-0597">Phosphoprotein</keyword>
<evidence type="ECO:0000259" key="4">
    <source>
        <dbReference type="Pfam" id="PF05716"/>
    </source>
</evidence>
<dbReference type="PANTHER" id="PTHR10226:SF7">
    <property type="entry name" value="A-KINASE ANCHOR PROTEIN SPHKAP"/>
    <property type="match status" value="1"/>
</dbReference>
<evidence type="ECO:0000313" key="5">
    <source>
        <dbReference type="Ensembl" id="ENSPNYP00000015605.1"/>
    </source>
</evidence>
<dbReference type="STRING" id="303518.ENSPNYP00000015605"/>
<evidence type="ECO:0000256" key="2">
    <source>
        <dbReference type="ARBA" id="ARBA00022553"/>
    </source>
</evidence>
<evidence type="ECO:0000256" key="1">
    <source>
        <dbReference type="ARBA" id="ARBA00005764"/>
    </source>
</evidence>
<feature type="compositionally biased region" description="Basic and acidic residues" evidence="3">
    <location>
        <begin position="1352"/>
        <end position="1361"/>
    </location>
</feature>
<dbReference type="GO" id="GO:0005739">
    <property type="term" value="C:mitochondrion"/>
    <property type="evidence" value="ECO:0007669"/>
    <property type="project" value="TreeGrafter"/>
</dbReference>
<dbReference type="InterPro" id="IPR008382">
    <property type="entry name" value="SPHK1-interactor_AKAP_110"/>
</dbReference>
<feature type="domain" description="A-kinase anchor 110kDa C-terminal" evidence="4">
    <location>
        <begin position="1389"/>
        <end position="1503"/>
    </location>
</feature>
<dbReference type="GO" id="GO:0051018">
    <property type="term" value="F:protein kinase A binding"/>
    <property type="evidence" value="ECO:0007669"/>
    <property type="project" value="TreeGrafter"/>
</dbReference>
<feature type="region of interest" description="Disordered" evidence="3">
    <location>
        <begin position="825"/>
        <end position="846"/>
    </location>
</feature>
<protein>
    <submittedName>
        <fullName evidence="5">SPHK1 interactor, AKAP domain containing</fullName>
    </submittedName>
</protein>
<feature type="compositionally biased region" description="Polar residues" evidence="3">
    <location>
        <begin position="932"/>
        <end position="952"/>
    </location>
</feature>
<dbReference type="GeneTree" id="ENSGT00940000153313"/>
<dbReference type="Pfam" id="PF05716">
    <property type="entry name" value="AKAP_110"/>
    <property type="match status" value="1"/>
</dbReference>
<dbReference type="Ensembl" id="ENSPNYT00000016003.1">
    <property type="protein sequence ID" value="ENSPNYP00000015605.1"/>
    <property type="gene ID" value="ENSPNYG00000011787.1"/>
</dbReference>
<feature type="region of interest" description="Disordered" evidence="3">
    <location>
        <begin position="1333"/>
        <end position="1363"/>
    </location>
</feature>